<dbReference type="AlphaFoldDB" id="A0A140NI64"/>
<evidence type="ECO:0000313" key="2">
    <source>
        <dbReference type="EMBL" id="AFH92327.1"/>
    </source>
</evidence>
<evidence type="ECO:0000313" key="3">
    <source>
        <dbReference type="Proteomes" id="UP000005012"/>
    </source>
</evidence>
<dbReference type="RefSeq" id="WP_004921025.1">
    <property type="nucleotide sequence ID" value="NC_017731.1"/>
</dbReference>
<sequence>MMNQFFLSQRSEQNLRGVHPDLVKVVRRAIKLSRVDFMVIEGKRNEARQRQLVANGQSQTMNSRHLTGHAVDCAPLIHRQIPWNDWSKFELVARAMKKAAAELNVEIEWGGDWVNFKDGPHFQLSYRAYPL</sequence>
<evidence type="ECO:0000259" key="1">
    <source>
        <dbReference type="Pfam" id="PF13539"/>
    </source>
</evidence>
<dbReference type="Proteomes" id="UP000005012">
    <property type="component" value="Chromosome"/>
</dbReference>
<name>A0A140NI64_PROSM</name>
<gene>
    <name evidence="2" type="ordered locus">S70_02160</name>
</gene>
<reference evidence="3" key="2">
    <citation type="submission" date="2012-04" db="EMBL/GenBank/DDBJ databases">
        <title>Complete genome sequence of Providencia stuartii clinical isolate MRSN 2154.</title>
        <authorList>
            <person name="Clifford R.J."/>
            <person name="Hang J."/>
            <person name="Riley M.C."/>
            <person name="Onmus-Leone F."/>
            <person name="Kuschner R.A."/>
            <person name="Lesho E.P."/>
            <person name="Waterman P.E."/>
        </authorList>
    </citation>
    <scope>NUCLEOTIDE SEQUENCE [LARGE SCALE GENOMIC DNA]</scope>
    <source>
        <strain evidence="3">MRSN 2154</strain>
    </source>
</reference>
<organism evidence="2 3">
    <name type="scientific">Providencia stuartii (strain MRSN 2154)</name>
    <dbReference type="NCBI Taxonomy" id="1157951"/>
    <lineage>
        <taxon>Bacteria</taxon>
        <taxon>Pseudomonadati</taxon>
        <taxon>Pseudomonadota</taxon>
        <taxon>Gammaproteobacteria</taxon>
        <taxon>Enterobacterales</taxon>
        <taxon>Morganellaceae</taxon>
        <taxon>Providencia</taxon>
    </lineage>
</organism>
<accession>A0A140NI64</accession>
<dbReference type="Gene3D" id="3.30.1380.10">
    <property type="match status" value="1"/>
</dbReference>
<feature type="domain" description="Peptidase M15C" evidence="1">
    <location>
        <begin position="58"/>
        <end position="124"/>
    </location>
</feature>
<dbReference type="Pfam" id="PF13539">
    <property type="entry name" value="Peptidase_M15_4"/>
    <property type="match status" value="1"/>
</dbReference>
<protein>
    <recommendedName>
        <fullName evidence="1">Peptidase M15C domain-containing protein</fullName>
    </recommendedName>
</protein>
<dbReference type="KEGG" id="psi:S70_02160"/>
<dbReference type="InterPro" id="IPR039561">
    <property type="entry name" value="Peptidase_M15C"/>
</dbReference>
<dbReference type="PATRIC" id="fig|1157951.4.peg.429"/>
<dbReference type="GO" id="GO:0008233">
    <property type="term" value="F:peptidase activity"/>
    <property type="evidence" value="ECO:0007669"/>
    <property type="project" value="InterPro"/>
</dbReference>
<dbReference type="CDD" id="cd14845">
    <property type="entry name" value="L-Ala-D-Glu_peptidase_like"/>
    <property type="match status" value="1"/>
</dbReference>
<dbReference type="OrthoDB" id="8479979at2"/>
<dbReference type="EMBL" id="CP003488">
    <property type="protein sequence ID" value="AFH92327.1"/>
    <property type="molecule type" value="Genomic_DNA"/>
</dbReference>
<dbReference type="SUPFAM" id="SSF55166">
    <property type="entry name" value="Hedgehog/DD-peptidase"/>
    <property type="match status" value="1"/>
</dbReference>
<dbReference type="HOGENOM" id="CLU_109248_3_1_6"/>
<reference evidence="2 3" key="1">
    <citation type="journal article" date="2012" name="J. Bacteriol.">
        <title>Complete Genome Sequence of Providencia stuartii Clinical Isolate MRSN 2154.</title>
        <authorList>
            <person name="Clifford R.J."/>
            <person name="Hang J."/>
            <person name="Riley M.C."/>
            <person name="Onmus-Leone F."/>
            <person name="Kuschner R.A."/>
            <person name="Lesho E.P."/>
            <person name="Waterman P.E."/>
        </authorList>
    </citation>
    <scope>NUCLEOTIDE SEQUENCE [LARGE SCALE GENOMIC DNA]</scope>
    <source>
        <strain evidence="2 3">MRSN 2154</strain>
    </source>
</reference>
<proteinExistence type="predicted"/>
<dbReference type="GeneID" id="93518840"/>
<dbReference type="InterPro" id="IPR009045">
    <property type="entry name" value="Zn_M74/Hedgehog-like"/>
</dbReference>